<evidence type="ECO:0000256" key="3">
    <source>
        <dbReference type="ARBA" id="ARBA00022723"/>
    </source>
</evidence>
<keyword evidence="4" id="KW-0408">Iron</keyword>
<evidence type="ECO:0000256" key="1">
    <source>
        <dbReference type="ARBA" id="ARBA00010587"/>
    </source>
</evidence>
<gene>
    <name evidence="8" type="ORF">C6571_05525</name>
</gene>
<dbReference type="RefSeq" id="WP_106445808.1">
    <property type="nucleotide sequence ID" value="NZ_CP027669.1"/>
</dbReference>
<dbReference type="GO" id="GO:0052621">
    <property type="term" value="F:diguanylate cyclase activity"/>
    <property type="evidence" value="ECO:0007669"/>
    <property type="project" value="UniProtKB-EC"/>
</dbReference>
<dbReference type="OrthoDB" id="9813903at2"/>
<dbReference type="EMBL" id="CP027669">
    <property type="protein sequence ID" value="AVO40819.1"/>
    <property type="molecule type" value="Genomic_DNA"/>
</dbReference>
<dbReference type="KEGG" id="simp:C6571_05525"/>
<dbReference type="Pfam" id="PF01814">
    <property type="entry name" value="Hemerythrin"/>
    <property type="match status" value="1"/>
</dbReference>
<dbReference type="Gene3D" id="1.20.120.50">
    <property type="entry name" value="Hemerythrin-like"/>
    <property type="match status" value="1"/>
</dbReference>
<dbReference type="NCBIfam" id="TIGR00254">
    <property type="entry name" value="GGDEF"/>
    <property type="match status" value="1"/>
</dbReference>
<dbReference type="Gene3D" id="3.30.70.270">
    <property type="match status" value="1"/>
</dbReference>
<dbReference type="GO" id="GO:0005886">
    <property type="term" value="C:plasma membrane"/>
    <property type="evidence" value="ECO:0007669"/>
    <property type="project" value="TreeGrafter"/>
</dbReference>
<keyword evidence="6" id="KW-0175">Coiled coil</keyword>
<dbReference type="CDD" id="cd12107">
    <property type="entry name" value="Hemerythrin"/>
    <property type="match status" value="1"/>
</dbReference>
<dbReference type="FunFam" id="3.30.70.270:FF:000001">
    <property type="entry name" value="Diguanylate cyclase domain protein"/>
    <property type="match status" value="1"/>
</dbReference>
<proteinExistence type="inferred from homology"/>
<protein>
    <recommendedName>
        <fullName evidence="2">diguanylate cyclase</fullName>
        <ecNumber evidence="2">2.7.7.65</ecNumber>
    </recommendedName>
</protein>
<reference evidence="8 9" key="1">
    <citation type="submission" date="2018-03" db="EMBL/GenBank/DDBJ databases">
        <title>Genome sequencing of Simplicispira sp.</title>
        <authorList>
            <person name="Kim S.-J."/>
            <person name="Heo J."/>
            <person name="Kwon S.-W."/>
        </authorList>
    </citation>
    <scope>NUCLEOTIDE SEQUENCE [LARGE SCALE GENOMIC DNA]</scope>
    <source>
        <strain evidence="8 9">SC1-8</strain>
    </source>
</reference>
<keyword evidence="9" id="KW-1185">Reference proteome</keyword>
<dbReference type="AlphaFoldDB" id="A0A2S0MY50"/>
<dbReference type="Pfam" id="PF00990">
    <property type="entry name" value="GGDEF"/>
    <property type="match status" value="1"/>
</dbReference>
<comment type="catalytic activity">
    <reaction evidence="5">
        <text>2 GTP = 3',3'-c-di-GMP + 2 diphosphate</text>
        <dbReference type="Rhea" id="RHEA:24898"/>
        <dbReference type="ChEBI" id="CHEBI:33019"/>
        <dbReference type="ChEBI" id="CHEBI:37565"/>
        <dbReference type="ChEBI" id="CHEBI:58805"/>
        <dbReference type="EC" id="2.7.7.65"/>
    </reaction>
</comment>
<evidence type="ECO:0000256" key="4">
    <source>
        <dbReference type="ARBA" id="ARBA00023004"/>
    </source>
</evidence>
<dbReference type="InterPro" id="IPR035938">
    <property type="entry name" value="Hemerythrin-like_sf"/>
</dbReference>
<dbReference type="InterPro" id="IPR029787">
    <property type="entry name" value="Nucleotide_cyclase"/>
</dbReference>
<evidence type="ECO:0000313" key="8">
    <source>
        <dbReference type="EMBL" id="AVO40819.1"/>
    </source>
</evidence>
<dbReference type="SMART" id="SM00267">
    <property type="entry name" value="GGDEF"/>
    <property type="match status" value="1"/>
</dbReference>
<feature type="domain" description="GGDEF" evidence="7">
    <location>
        <begin position="245"/>
        <end position="382"/>
    </location>
</feature>
<dbReference type="CDD" id="cd01949">
    <property type="entry name" value="GGDEF"/>
    <property type="match status" value="1"/>
</dbReference>
<evidence type="ECO:0000256" key="2">
    <source>
        <dbReference type="ARBA" id="ARBA00012528"/>
    </source>
</evidence>
<keyword evidence="3" id="KW-0479">Metal-binding</keyword>
<sequence>MDAFVWDHNFITGLEDVDNQHHALVDLFNELSATFQSTDLHNRETLLNDTFARLVAYTEYHFRDEEALMRGVGIDPRHIALQEAQHSQFVHQINEIWSVRSSMPDTAESIIGFLTSWLGLHILGTDQALARQIVAVAAGATPEQAWNNEHNAAESNSTQALLKLIERLYHVLAQQNAGLINANRMLEERVADRTQALAQANEELQHANRMLEAFSRTDGLLGIANRSYFDERLAQACAAAFRREQPMALLMIDVDHFKQFNDCHGHPKGDVCLQAVARAVQQTMTRSTDLVARYGGEELAVILPDTDAEGAATVAARVVANVTALGLVHGESKVSPYVSVSVGVAAQVPPHKFGSTSLVEEADAALYEAKAGGRNRWVLAPH</sequence>
<evidence type="ECO:0000256" key="6">
    <source>
        <dbReference type="SAM" id="Coils"/>
    </source>
</evidence>
<dbReference type="InterPro" id="IPR050469">
    <property type="entry name" value="Diguanylate_Cyclase"/>
</dbReference>
<dbReference type="SUPFAM" id="SSF47188">
    <property type="entry name" value="Hemerythrin-like"/>
    <property type="match status" value="1"/>
</dbReference>
<dbReference type="GO" id="GO:0046872">
    <property type="term" value="F:metal ion binding"/>
    <property type="evidence" value="ECO:0007669"/>
    <property type="project" value="UniProtKB-KW"/>
</dbReference>
<dbReference type="PANTHER" id="PTHR45138">
    <property type="entry name" value="REGULATORY COMPONENTS OF SENSORY TRANSDUCTION SYSTEM"/>
    <property type="match status" value="1"/>
</dbReference>
<dbReference type="EC" id="2.7.7.65" evidence="2"/>
<dbReference type="InterPro" id="IPR043128">
    <property type="entry name" value="Rev_trsase/Diguanyl_cyclase"/>
</dbReference>
<dbReference type="SUPFAM" id="SSF55073">
    <property type="entry name" value="Nucleotide cyclase"/>
    <property type="match status" value="1"/>
</dbReference>
<feature type="coiled-coil region" evidence="6">
    <location>
        <begin position="183"/>
        <end position="217"/>
    </location>
</feature>
<dbReference type="GO" id="GO:0043709">
    <property type="term" value="P:cell adhesion involved in single-species biofilm formation"/>
    <property type="evidence" value="ECO:0007669"/>
    <property type="project" value="TreeGrafter"/>
</dbReference>
<dbReference type="InterPro" id="IPR000160">
    <property type="entry name" value="GGDEF_dom"/>
</dbReference>
<evidence type="ECO:0000256" key="5">
    <source>
        <dbReference type="ARBA" id="ARBA00034247"/>
    </source>
</evidence>
<dbReference type="Proteomes" id="UP000239326">
    <property type="component" value="Chromosome"/>
</dbReference>
<name>A0A2S0MY50_9BURK</name>
<dbReference type="PANTHER" id="PTHR45138:SF9">
    <property type="entry name" value="DIGUANYLATE CYCLASE DGCM-RELATED"/>
    <property type="match status" value="1"/>
</dbReference>
<evidence type="ECO:0000313" key="9">
    <source>
        <dbReference type="Proteomes" id="UP000239326"/>
    </source>
</evidence>
<dbReference type="InterPro" id="IPR012312">
    <property type="entry name" value="Hemerythrin-like"/>
</dbReference>
<organism evidence="8 9">
    <name type="scientific">Simplicispira suum</name>
    <dbReference type="NCBI Taxonomy" id="2109915"/>
    <lineage>
        <taxon>Bacteria</taxon>
        <taxon>Pseudomonadati</taxon>
        <taxon>Pseudomonadota</taxon>
        <taxon>Betaproteobacteria</taxon>
        <taxon>Burkholderiales</taxon>
        <taxon>Comamonadaceae</taxon>
        <taxon>Simplicispira</taxon>
    </lineage>
</organism>
<accession>A0A2S0MY50</accession>
<evidence type="ECO:0000259" key="7">
    <source>
        <dbReference type="PROSITE" id="PS50887"/>
    </source>
</evidence>
<comment type="similarity">
    <text evidence="1">Belongs to the hemerythrin family.</text>
</comment>
<dbReference type="NCBIfam" id="TIGR02481">
    <property type="entry name" value="hemeryth_dom"/>
    <property type="match status" value="1"/>
</dbReference>
<dbReference type="InterPro" id="IPR012827">
    <property type="entry name" value="Hemerythrin_metal-bd"/>
</dbReference>
<dbReference type="GO" id="GO:1902201">
    <property type="term" value="P:negative regulation of bacterial-type flagellum-dependent cell motility"/>
    <property type="evidence" value="ECO:0007669"/>
    <property type="project" value="TreeGrafter"/>
</dbReference>
<dbReference type="PROSITE" id="PS50887">
    <property type="entry name" value="GGDEF"/>
    <property type="match status" value="1"/>
</dbReference>